<evidence type="ECO:0000313" key="2">
    <source>
        <dbReference type="Proteomes" id="UP000821845"/>
    </source>
</evidence>
<dbReference type="Proteomes" id="UP000821845">
    <property type="component" value="Chromosome 7"/>
</dbReference>
<accession>A0ACB7RVV8</accession>
<sequence>MPENYAAERAPLFFRPLQFELLGRRRGDKNAARIATAFEIRSRLVKEKRRSLVSEAMRNCRAALCRELLQRVGEDVGADDVRWFPRILRLMMEKPRSIQREPGREKAIIFLLKVVDSLMAAHLHTHERVLVSQA</sequence>
<keyword evidence="2" id="KW-1185">Reference proteome</keyword>
<organism evidence="1 2">
    <name type="scientific">Hyalomma asiaticum</name>
    <name type="common">Tick</name>
    <dbReference type="NCBI Taxonomy" id="266040"/>
    <lineage>
        <taxon>Eukaryota</taxon>
        <taxon>Metazoa</taxon>
        <taxon>Ecdysozoa</taxon>
        <taxon>Arthropoda</taxon>
        <taxon>Chelicerata</taxon>
        <taxon>Arachnida</taxon>
        <taxon>Acari</taxon>
        <taxon>Parasitiformes</taxon>
        <taxon>Ixodida</taxon>
        <taxon>Ixodoidea</taxon>
        <taxon>Ixodidae</taxon>
        <taxon>Hyalomminae</taxon>
        <taxon>Hyalomma</taxon>
    </lineage>
</organism>
<comment type="caution">
    <text evidence="1">The sequence shown here is derived from an EMBL/GenBank/DDBJ whole genome shotgun (WGS) entry which is preliminary data.</text>
</comment>
<dbReference type="EMBL" id="CM023487">
    <property type="protein sequence ID" value="KAH6926851.1"/>
    <property type="molecule type" value="Genomic_DNA"/>
</dbReference>
<gene>
    <name evidence="1" type="ORF">HPB50_022577</name>
</gene>
<name>A0ACB7RVV8_HYAAI</name>
<protein>
    <submittedName>
        <fullName evidence="1">Uncharacterized protein</fullName>
    </submittedName>
</protein>
<proteinExistence type="predicted"/>
<reference evidence="1" key="1">
    <citation type="submission" date="2020-05" db="EMBL/GenBank/DDBJ databases">
        <title>Large-scale comparative analyses of tick genomes elucidate their genetic diversity and vector capacities.</title>
        <authorList>
            <person name="Jia N."/>
            <person name="Wang J."/>
            <person name="Shi W."/>
            <person name="Du L."/>
            <person name="Sun Y."/>
            <person name="Zhan W."/>
            <person name="Jiang J."/>
            <person name="Wang Q."/>
            <person name="Zhang B."/>
            <person name="Ji P."/>
            <person name="Sakyi L.B."/>
            <person name="Cui X."/>
            <person name="Yuan T."/>
            <person name="Jiang B."/>
            <person name="Yang W."/>
            <person name="Lam T.T.-Y."/>
            <person name="Chang Q."/>
            <person name="Ding S."/>
            <person name="Wang X."/>
            <person name="Zhu J."/>
            <person name="Ruan X."/>
            <person name="Zhao L."/>
            <person name="Wei J."/>
            <person name="Que T."/>
            <person name="Du C."/>
            <person name="Cheng J."/>
            <person name="Dai P."/>
            <person name="Han X."/>
            <person name="Huang E."/>
            <person name="Gao Y."/>
            <person name="Liu J."/>
            <person name="Shao H."/>
            <person name="Ye R."/>
            <person name="Li L."/>
            <person name="Wei W."/>
            <person name="Wang X."/>
            <person name="Wang C."/>
            <person name="Yang T."/>
            <person name="Huo Q."/>
            <person name="Li W."/>
            <person name="Guo W."/>
            <person name="Chen H."/>
            <person name="Zhou L."/>
            <person name="Ni X."/>
            <person name="Tian J."/>
            <person name="Zhou Y."/>
            <person name="Sheng Y."/>
            <person name="Liu T."/>
            <person name="Pan Y."/>
            <person name="Xia L."/>
            <person name="Li J."/>
            <person name="Zhao F."/>
            <person name="Cao W."/>
        </authorList>
    </citation>
    <scope>NUCLEOTIDE SEQUENCE</scope>
    <source>
        <strain evidence="1">Hyas-2018</strain>
    </source>
</reference>
<evidence type="ECO:0000313" key="1">
    <source>
        <dbReference type="EMBL" id="KAH6926851.1"/>
    </source>
</evidence>